<sequence length="113" mass="12695">MDGMCESCPRRRRSVRHRLWAAVRFAAEYLYDGLIVVGYSMGPVAPVQWTRRGQWRRGPRRPAKQVPVRGGCPCQRPPAGDAGPMPAHPERVTPGVAPSAVERRLWSQLDPPR</sequence>
<proteinExistence type="predicted"/>
<organism evidence="2 3">
    <name type="scientific">Phytohabitans maris</name>
    <dbReference type="NCBI Taxonomy" id="3071409"/>
    <lineage>
        <taxon>Bacteria</taxon>
        <taxon>Bacillati</taxon>
        <taxon>Actinomycetota</taxon>
        <taxon>Actinomycetes</taxon>
        <taxon>Micromonosporales</taxon>
        <taxon>Micromonosporaceae</taxon>
    </lineage>
</organism>
<evidence type="ECO:0000313" key="3">
    <source>
        <dbReference type="Proteomes" id="UP001230908"/>
    </source>
</evidence>
<evidence type="ECO:0000313" key="2">
    <source>
        <dbReference type="EMBL" id="MDQ7907406.1"/>
    </source>
</evidence>
<dbReference type="EMBL" id="JAVHUY010000022">
    <property type="protein sequence ID" value="MDQ7907406.1"/>
    <property type="molecule type" value="Genomic_DNA"/>
</dbReference>
<reference evidence="2 3" key="1">
    <citation type="submission" date="2023-08" db="EMBL/GenBank/DDBJ databases">
        <title>Phytohabitans sansha sp. nov., isolated from marine sediment.</title>
        <authorList>
            <person name="Zhao Y."/>
            <person name="Yi K."/>
        </authorList>
    </citation>
    <scope>NUCLEOTIDE SEQUENCE [LARGE SCALE GENOMIC DNA]</scope>
    <source>
        <strain evidence="2 3">ZYX-F-186</strain>
    </source>
</reference>
<evidence type="ECO:0000256" key="1">
    <source>
        <dbReference type="SAM" id="MobiDB-lite"/>
    </source>
</evidence>
<protein>
    <submittedName>
        <fullName evidence="2">DUF6059 family protein</fullName>
    </submittedName>
</protein>
<keyword evidence="3" id="KW-1185">Reference proteome</keyword>
<dbReference type="RefSeq" id="WP_308714684.1">
    <property type="nucleotide sequence ID" value="NZ_JAVHUY010000022.1"/>
</dbReference>
<dbReference type="Proteomes" id="UP001230908">
    <property type="component" value="Unassembled WGS sequence"/>
</dbReference>
<dbReference type="Pfam" id="PF19534">
    <property type="entry name" value="DUF6059"/>
    <property type="match status" value="1"/>
</dbReference>
<feature type="compositionally biased region" description="Basic residues" evidence="1">
    <location>
        <begin position="53"/>
        <end position="63"/>
    </location>
</feature>
<accession>A0ABU0ZK20</accession>
<gene>
    <name evidence="2" type="ORF">RB614_23085</name>
</gene>
<comment type="caution">
    <text evidence="2">The sequence shown here is derived from an EMBL/GenBank/DDBJ whole genome shotgun (WGS) entry which is preliminary data.</text>
</comment>
<name>A0ABU0ZK20_9ACTN</name>
<feature type="region of interest" description="Disordered" evidence="1">
    <location>
        <begin position="53"/>
        <end position="113"/>
    </location>
</feature>
<dbReference type="InterPro" id="IPR045701">
    <property type="entry name" value="DUF6059"/>
</dbReference>